<proteinExistence type="predicted"/>
<dbReference type="PANTHER" id="PTHR31267:SF2">
    <property type="entry name" value="EXPRESSED PROTEIN"/>
    <property type="match status" value="1"/>
</dbReference>
<evidence type="ECO:0000313" key="3">
    <source>
        <dbReference type="EMBL" id="KAJ7971060.1"/>
    </source>
</evidence>
<feature type="region of interest" description="Disordered" evidence="2">
    <location>
        <begin position="599"/>
        <end position="641"/>
    </location>
</feature>
<feature type="coiled-coil region" evidence="1">
    <location>
        <begin position="1551"/>
        <end position="1578"/>
    </location>
</feature>
<comment type="caution">
    <text evidence="3">The sequence shown here is derived from an EMBL/GenBank/DDBJ whole genome shotgun (WGS) entry which is preliminary data.</text>
</comment>
<protein>
    <submittedName>
        <fullName evidence="3">Heat shock protein</fullName>
    </submittedName>
</protein>
<organism evidence="3 4">
    <name type="scientific">Quillaja saponaria</name>
    <name type="common">Soap bark tree</name>
    <dbReference type="NCBI Taxonomy" id="32244"/>
    <lineage>
        <taxon>Eukaryota</taxon>
        <taxon>Viridiplantae</taxon>
        <taxon>Streptophyta</taxon>
        <taxon>Embryophyta</taxon>
        <taxon>Tracheophyta</taxon>
        <taxon>Spermatophyta</taxon>
        <taxon>Magnoliopsida</taxon>
        <taxon>eudicotyledons</taxon>
        <taxon>Gunneridae</taxon>
        <taxon>Pentapetalae</taxon>
        <taxon>rosids</taxon>
        <taxon>fabids</taxon>
        <taxon>Fabales</taxon>
        <taxon>Quillajaceae</taxon>
        <taxon>Quillaja</taxon>
    </lineage>
</organism>
<keyword evidence="1" id="KW-0175">Coiled coil</keyword>
<evidence type="ECO:0000256" key="1">
    <source>
        <dbReference type="SAM" id="Coils"/>
    </source>
</evidence>
<gene>
    <name evidence="3" type="ORF">O6P43_009148</name>
</gene>
<feature type="region of interest" description="Disordered" evidence="2">
    <location>
        <begin position="1275"/>
        <end position="1295"/>
    </location>
</feature>
<dbReference type="EMBL" id="JARAOO010000004">
    <property type="protein sequence ID" value="KAJ7971060.1"/>
    <property type="molecule type" value="Genomic_DNA"/>
</dbReference>
<evidence type="ECO:0000256" key="2">
    <source>
        <dbReference type="SAM" id="MobiDB-lite"/>
    </source>
</evidence>
<reference evidence="3" key="1">
    <citation type="journal article" date="2023" name="Science">
        <title>Elucidation of the pathway for biosynthesis of saponin adjuvants from the soapbark tree.</title>
        <authorList>
            <person name="Reed J."/>
            <person name="Orme A."/>
            <person name="El-Demerdash A."/>
            <person name="Owen C."/>
            <person name="Martin L.B.B."/>
            <person name="Misra R.C."/>
            <person name="Kikuchi S."/>
            <person name="Rejzek M."/>
            <person name="Martin A.C."/>
            <person name="Harkess A."/>
            <person name="Leebens-Mack J."/>
            <person name="Louveau T."/>
            <person name="Stephenson M.J."/>
            <person name="Osbourn A."/>
        </authorList>
    </citation>
    <scope>NUCLEOTIDE SEQUENCE</scope>
    <source>
        <strain evidence="3">S10</strain>
    </source>
</reference>
<evidence type="ECO:0000313" key="4">
    <source>
        <dbReference type="Proteomes" id="UP001163823"/>
    </source>
</evidence>
<accession>A0AAD7PXL7</accession>
<dbReference type="KEGG" id="qsa:O6P43_009148"/>
<feature type="compositionally biased region" description="Polar residues" evidence="2">
    <location>
        <begin position="1275"/>
        <end position="1288"/>
    </location>
</feature>
<name>A0AAD7PXL7_QUISA</name>
<feature type="compositionally biased region" description="Polar residues" evidence="2">
    <location>
        <begin position="599"/>
        <end position="612"/>
    </location>
</feature>
<dbReference type="EMBL" id="JARAOO010000004">
    <property type="protein sequence ID" value="KAJ7971061.1"/>
    <property type="molecule type" value="Genomic_DNA"/>
</dbReference>
<dbReference type="Proteomes" id="UP001163823">
    <property type="component" value="Chromosome 4"/>
</dbReference>
<dbReference type="PANTHER" id="PTHR31267">
    <property type="entry name" value="DENTIN SIALOPHOSPHOPROTEIN-LIKE PROTEIN"/>
    <property type="match status" value="1"/>
</dbReference>
<sequence length="1650" mass="181323">MPVNKVEDRIHYLYQLDNSPQGQHSTLGADGSWTVHNYNQSAEKQIHINEPLPYNLKICNARKSDSVRGGGSECLSVAPNLNNIQLNPILEFLDGHFKNKPLSTDGYMFGHQNFLPSQSRPEFFGETKVYDPHFVTSKYPFILNSWQENACGDSPTLTTNSERSEITEASFELNFLGAQQLVGRQPVGISQTFPMQQSEYSGTQLLQQQLMLKQLQEIQRQQQIQQFGDAKLQNSSNHVSLVTKQADDGQFSPLINGTPINDASLMFMNWVQQGASPATQGVSNSVVSSQEQVLARHSMGLVQQQLDVSLYGNPIANARGSMNQYFHHQGTAQDSINLLTRASGQTLKPLAQSSAPNNHFLGDHIIVSADQVCLPPGGIVPKPGFQEKQNFGQVPFQGLSGGFISGNLQPIDSLQTNSPIMEIDGRHERVGWPGILQQNSFQLTPSPNLVPLDPMEEKILYNMDDDIWGTSFGMRNEMGAAGLGSMLENTDNSNAFPSLQSGSWSALMQSAVAEASSNDAGLQEEWSGLTFQNTELSNDNQASNIMDNERQQENWLDSNLQTPSSLTSTPFPMFTDSSASSDFPGFQQPGIQFLTEQTESTLQDSSHVQRSPGNAGIWSDSKSQQRGDVNQHAYKGRDSDGCLLKEDGNYGVPSFLRSTRGSEQVLSGSVQSVINRKGSQLYNYLGAANSSTIKGHQGISQQVPNIDHLNYGRHLNNSMDKKDAESMRKFQYQIGNGPDVLRGSDEGKAVTYDKKLNCYQRDNVHDTYNSKFTGDVSDYALTLDKGSFPDFQGNSNTSEELPSGGDLNVSGTLHEAVGSNVQSSLNMLELLHKVDEFTENSSASHINSPQCNSSCEVPDSETGHVYVTQAYHSYPASQGYSLRLAPPSQRLSNLNAFIASERLPQVASTMNLRQDKSEIGSLALFPPNESAGTAQLASISSISGLKFTESASSMSAVTSSPQCFNNELRTRFMSTEPVRCPSLEATYDAISKYSPSNLAAHHEDSRQTCTNPYGEKFPALETLPVSQSPVMTDMSRQGGLPARSHNVLRSVPIQGHGSGMGSHYAPHINVSNDSTEYTSSAKEGLNNQMLEKDWCGSSEFGVFSKNSPGFECGRRQPGKEVSQQILSESLDASQTSNLKGNITDANASSFLARVQQQGLDKMQRGNTNSMAASQTNLQSVNRTMHPSDVFHHNYSLLHQVQAIKNVESDPNRKVLDVQQLPAMPEELSINEGNLKCINSINNGQKSTSFNNLSGDTQIESPLAALREDLSARKSLQPSLQDIPSQQLVLSEKKDSQSQYRNDVELSHAEQAKVNLSMPPLWFKQYGASVSGLMRPFYDARIAKNAAGLFPLGNPFQGLYPDSSLEEKDAANAIHSSRVLPEKTATLALTGPFPAPYELPSDVTNQSMSIVRPQKRKTRTSELLPWYKEVTHGSGVIQNISVAEQDWAQATNRLFEKVEDDMGIIEDERPRLRSKRRLILTTQLMQQLFGPPPGSVLSEDSSLHYDSVVYFVAKLSLGDACSQTYHAKNDLCITPNGSSMFPENIATMFKTNDQSLAEVVNVNNRAKKLETDLLRLDKAASVLDIRVECQELERFSVINRFAKFHIRQADTSATSSSSGRSTSAPKTFPQKYVNAYPMPKNLPEDALCLSL</sequence>
<keyword evidence="4" id="KW-1185">Reference proteome</keyword>
<keyword evidence="3" id="KW-0346">Stress response</keyword>